<organism evidence="1">
    <name type="scientific">Ignavibacterium album</name>
    <dbReference type="NCBI Taxonomy" id="591197"/>
    <lineage>
        <taxon>Bacteria</taxon>
        <taxon>Pseudomonadati</taxon>
        <taxon>Ignavibacteriota</taxon>
        <taxon>Ignavibacteria</taxon>
        <taxon>Ignavibacteriales</taxon>
        <taxon>Ignavibacteriaceae</taxon>
        <taxon>Ignavibacterium</taxon>
    </lineage>
</organism>
<dbReference type="AlphaFoldDB" id="A0A7V2ZJD0"/>
<protein>
    <submittedName>
        <fullName evidence="1">Uncharacterized protein</fullName>
    </submittedName>
</protein>
<reference evidence="1" key="1">
    <citation type="journal article" date="2020" name="mSystems">
        <title>Genome- and Community-Level Interaction Insights into Carbon Utilization and Element Cycling Functions of Hydrothermarchaeota in Hydrothermal Sediment.</title>
        <authorList>
            <person name="Zhou Z."/>
            <person name="Liu Y."/>
            <person name="Xu W."/>
            <person name="Pan J."/>
            <person name="Luo Z.H."/>
            <person name="Li M."/>
        </authorList>
    </citation>
    <scope>NUCLEOTIDE SEQUENCE [LARGE SCALE GENOMIC DNA]</scope>
    <source>
        <strain evidence="1">SpSt-479</strain>
    </source>
</reference>
<gene>
    <name evidence="1" type="ORF">ENS31_05870</name>
</gene>
<proteinExistence type="predicted"/>
<accession>A0A7V2ZJD0</accession>
<dbReference type="SUPFAM" id="SSF56935">
    <property type="entry name" value="Porins"/>
    <property type="match status" value="1"/>
</dbReference>
<dbReference type="EMBL" id="DSUJ01000008">
    <property type="protein sequence ID" value="HFI91049.1"/>
    <property type="molecule type" value="Genomic_DNA"/>
</dbReference>
<comment type="caution">
    <text evidence="1">The sequence shown here is derived from an EMBL/GenBank/DDBJ whole genome shotgun (WGS) entry which is preliminary data.</text>
</comment>
<evidence type="ECO:0000313" key="1">
    <source>
        <dbReference type="EMBL" id="HFI91049.1"/>
    </source>
</evidence>
<name>A0A7V2ZJD0_9BACT</name>
<sequence length="372" mass="42624">MLNLNLNYGDVSIRSYLNFENDFAQEIKDDPRLRFYNLYLEARNILNIGTLRLGRQPIINSVVGGLMDGASLSLRKGDFQLSGFYGGNVPAYQKLELIENFSDNYIAGGKLSTTVINNLRLGVGYVNKNFKPLDYKAIRLDPDLTPIEVLIQNKSNQYQFILGEAAYYLPEKFSLDINYEYDLNFKETSKIEFDGRYEEIKDLGLNFYYSFREPKIRYNSIFSVFDYGNTQEIEMGADIRINENFTVIGQLGIVNYKDDNSSRVGLGLATSVGTFNYKKTFGYAGEMDAISGYTAYTLADGLFTPSAGFSYTTYKLSPDAEENSLTTILVGMNFRPFRKLSFDIQGQYMDNKIYKDDFRLLFKLNHWFNLNL</sequence>